<gene>
    <name evidence="5" type="ORF">DIC66_04530</name>
</gene>
<dbReference type="Gene3D" id="3.90.550.10">
    <property type="entry name" value="Spore Coat Polysaccharide Biosynthesis Protein SpsA, Chain A"/>
    <property type="match status" value="1"/>
</dbReference>
<evidence type="ECO:0000256" key="3">
    <source>
        <dbReference type="ARBA" id="ARBA00022679"/>
    </source>
</evidence>
<organism evidence="5 6">
    <name type="scientific">Rhodoferax lacus</name>
    <dbReference type="NCBI Taxonomy" id="2184758"/>
    <lineage>
        <taxon>Bacteria</taxon>
        <taxon>Pseudomonadati</taxon>
        <taxon>Pseudomonadota</taxon>
        <taxon>Betaproteobacteria</taxon>
        <taxon>Burkholderiales</taxon>
        <taxon>Comamonadaceae</taxon>
        <taxon>Rhodoferax</taxon>
    </lineage>
</organism>
<keyword evidence="4" id="KW-1133">Transmembrane helix</keyword>
<dbReference type="EMBL" id="QFZK01000002">
    <property type="protein sequence ID" value="RFO97997.1"/>
    <property type="molecule type" value="Genomic_DNA"/>
</dbReference>
<keyword evidence="3 5" id="KW-0808">Transferase</keyword>
<feature type="transmembrane region" description="Helical" evidence="4">
    <location>
        <begin position="368"/>
        <end position="391"/>
    </location>
</feature>
<dbReference type="Pfam" id="PF13641">
    <property type="entry name" value="Glyco_tranf_2_3"/>
    <property type="match status" value="1"/>
</dbReference>
<dbReference type="RefSeq" id="WP_117174520.1">
    <property type="nucleotide sequence ID" value="NZ_QFZK01000002.1"/>
</dbReference>
<proteinExistence type="inferred from homology"/>
<dbReference type="Proteomes" id="UP000260665">
    <property type="component" value="Unassembled WGS sequence"/>
</dbReference>
<dbReference type="CDD" id="cd06438">
    <property type="entry name" value="EpsO_like"/>
    <property type="match status" value="1"/>
</dbReference>
<reference evidence="5 6" key="1">
    <citation type="submission" date="2018-05" db="EMBL/GenBank/DDBJ databases">
        <title>Rhodoferax soyangensis sp.nov., isolated from an oligotrophic freshwater lake.</title>
        <authorList>
            <person name="Park M."/>
        </authorList>
    </citation>
    <scope>NUCLEOTIDE SEQUENCE [LARGE SCALE GENOMIC DNA]</scope>
    <source>
        <strain evidence="5 6">IMCC26218</strain>
    </source>
</reference>
<dbReference type="GO" id="GO:0016757">
    <property type="term" value="F:glycosyltransferase activity"/>
    <property type="evidence" value="ECO:0007669"/>
    <property type="project" value="UniProtKB-KW"/>
</dbReference>
<keyword evidence="4" id="KW-0812">Transmembrane</keyword>
<keyword evidence="2" id="KW-0328">Glycosyltransferase</keyword>
<dbReference type="PANTHER" id="PTHR43630">
    <property type="entry name" value="POLY-BETA-1,6-N-ACETYL-D-GLUCOSAMINE SYNTHASE"/>
    <property type="match status" value="1"/>
</dbReference>
<dbReference type="OrthoDB" id="9797391at2"/>
<keyword evidence="6" id="KW-1185">Reference proteome</keyword>
<dbReference type="PANTHER" id="PTHR43630:SF1">
    <property type="entry name" value="POLY-BETA-1,6-N-ACETYL-D-GLUCOSAMINE SYNTHASE"/>
    <property type="match status" value="1"/>
</dbReference>
<dbReference type="AlphaFoldDB" id="A0A3E1RF54"/>
<evidence type="ECO:0000313" key="5">
    <source>
        <dbReference type="EMBL" id="RFO97997.1"/>
    </source>
</evidence>
<evidence type="ECO:0000313" key="6">
    <source>
        <dbReference type="Proteomes" id="UP000260665"/>
    </source>
</evidence>
<keyword evidence="4" id="KW-0472">Membrane</keyword>
<evidence type="ECO:0000256" key="1">
    <source>
        <dbReference type="ARBA" id="ARBA00006739"/>
    </source>
</evidence>
<dbReference type="SUPFAM" id="SSF53448">
    <property type="entry name" value="Nucleotide-diphospho-sugar transferases"/>
    <property type="match status" value="1"/>
</dbReference>
<comment type="similarity">
    <text evidence="1">Belongs to the glycosyltransferase 2 family.</text>
</comment>
<protein>
    <submittedName>
        <fullName evidence="5">Glycosyl transferase</fullName>
    </submittedName>
</protein>
<name>A0A3E1RF54_9BURK</name>
<accession>A0A3E1RF54</accession>
<comment type="caution">
    <text evidence="5">The sequence shown here is derived from an EMBL/GenBank/DDBJ whole genome shotgun (WGS) entry which is preliminary data.</text>
</comment>
<feature type="transmembrane region" description="Helical" evidence="4">
    <location>
        <begin position="343"/>
        <end position="362"/>
    </location>
</feature>
<sequence>MLSLAQTLLTALALALLLPCTVLLVQVLVAFVSRQTNPVPDADTAKVPTRVCILMPAHNEALGLEKILRALLPHLNAHTRLLMVADNCSDNTADLARSIAAGQHPIEVVERQHAEMRGKGYALDFGVRHLEANPPDVVLILDADCEVTGNAIGTLVAQCVAQQRPVQALYLMRNLPGASTKSRLAEFAWLVKNLVRPLGFHRLGLPCQLMGTGMAFTWAHISRASLATGHIVEDMQLGLDLARNNAAPLFCPQALVTSYFPTSHEGIQAQRTRWEHGHLGVIVGQVPALFAQSAMRRNLGLLGMALDLCVPPLALLVLFLVAVCAATGTFWLALGAGLMAMQLAAVALVIVGIAIVLAWLRFGRDTISFRQLCGVPLYIVTKIPLYFFFLVKRQASWVRSKRDGET</sequence>
<evidence type="ECO:0000256" key="4">
    <source>
        <dbReference type="SAM" id="Phobius"/>
    </source>
</evidence>
<evidence type="ECO:0000256" key="2">
    <source>
        <dbReference type="ARBA" id="ARBA00022676"/>
    </source>
</evidence>
<dbReference type="InterPro" id="IPR029044">
    <property type="entry name" value="Nucleotide-diphossugar_trans"/>
</dbReference>